<feature type="transmembrane region" description="Helical" evidence="1">
    <location>
        <begin position="191"/>
        <end position="214"/>
    </location>
</feature>
<dbReference type="AlphaFoldDB" id="A0A3B0ST03"/>
<accession>A0A3B0ST03</accession>
<feature type="transmembrane region" description="Helical" evidence="1">
    <location>
        <begin position="81"/>
        <end position="103"/>
    </location>
</feature>
<sequence>MRLRRQHLYLGIPFVALAWIVTLPFADNAVLWHIRAGELQASTGGVLRVDPFSVSHGGLPWRTQSWLADLGYAWLERMVPVLVWAPFVMFAVAGLALAAIGLGSWSVNRSVNTAALTMLVGFATLAPFIGARPTLFSYALLGVLVVVVRVERLWWVAIPLIWIWGSVHGSFPVGIGFLVLVAVVIRSRKLFVITTLSALTVMLGAHGVAVVDILRAFLENREALSVISEWQRPDFGNPFLLPILAIGLGVFLAYVRGRLVSRDLIVIAPFVLYALVAERNIPHTAIVLLAAYSGGWAVKTAAPVPESPIAAHGWERRLVAVGLVGMVLVGAVGISRGVGWSDTRFPPPVLTDALLEREVLTNPAVGGYLIYKAWPQQPIFIDDRAELFGSKIVDVAQAIAGDSSVLATYGIEQVLVRRDVPLAGRLRDAGWVTRAEDESWVLFSR</sequence>
<feature type="transmembrane region" description="Helical" evidence="1">
    <location>
        <begin position="135"/>
        <end position="154"/>
    </location>
</feature>
<keyword evidence="1" id="KW-0812">Transmembrane</keyword>
<evidence type="ECO:0008006" key="3">
    <source>
        <dbReference type="Google" id="ProtNLM"/>
    </source>
</evidence>
<feature type="transmembrane region" description="Helical" evidence="1">
    <location>
        <begin position="7"/>
        <end position="26"/>
    </location>
</feature>
<evidence type="ECO:0000313" key="2">
    <source>
        <dbReference type="EMBL" id="VAW03579.1"/>
    </source>
</evidence>
<gene>
    <name evidence="2" type="ORF">MNBD_ACTINO02-2596</name>
</gene>
<reference evidence="2" key="1">
    <citation type="submission" date="2018-06" db="EMBL/GenBank/DDBJ databases">
        <authorList>
            <person name="Zhirakovskaya E."/>
        </authorList>
    </citation>
    <scope>NUCLEOTIDE SEQUENCE</scope>
</reference>
<organism evidence="2">
    <name type="scientific">hydrothermal vent metagenome</name>
    <dbReference type="NCBI Taxonomy" id="652676"/>
    <lineage>
        <taxon>unclassified sequences</taxon>
        <taxon>metagenomes</taxon>
        <taxon>ecological metagenomes</taxon>
    </lineage>
</organism>
<evidence type="ECO:0000256" key="1">
    <source>
        <dbReference type="SAM" id="Phobius"/>
    </source>
</evidence>
<keyword evidence="1" id="KW-0472">Membrane</keyword>
<feature type="transmembrane region" description="Helical" evidence="1">
    <location>
        <begin position="235"/>
        <end position="253"/>
    </location>
</feature>
<name>A0A3B0ST03_9ZZZZ</name>
<feature type="transmembrane region" description="Helical" evidence="1">
    <location>
        <begin position="161"/>
        <end position="185"/>
    </location>
</feature>
<protein>
    <recommendedName>
        <fullName evidence="3">Glycosyltransferase RgtA/B/C/D-like domain-containing protein</fullName>
    </recommendedName>
</protein>
<feature type="transmembrane region" description="Helical" evidence="1">
    <location>
        <begin position="318"/>
        <end position="338"/>
    </location>
</feature>
<keyword evidence="1" id="KW-1133">Transmembrane helix</keyword>
<proteinExistence type="predicted"/>
<dbReference type="EMBL" id="UOEK01000262">
    <property type="protein sequence ID" value="VAW03579.1"/>
    <property type="molecule type" value="Genomic_DNA"/>
</dbReference>